<organism evidence="1 2">
    <name type="scientific">Arthrobacter nitrophenolicus</name>
    <dbReference type="NCBI Taxonomy" id="683150"/>
    <lineage>
        <taxon>Bacteria</taxon>
        <taxon>Bacillati</taxon>
        <taxon>Actinomycetota</taxon>
        <taxon>Actinomycetes</taxon>
        <taxon>Micrococcales</taxon>
        <taxon>Micrococcaceae</taxon>
        <taxon>Arthrobacter</taxon>
    </lineage>
</organism>
<sequence length="266" mass="29100">MVERDALRSLPANATDSARILARLGGCMLDEPVLSAWASLGLEHALPVRSFFSWPGKRNYEGSWWSSTTGSHVSFESLLERDFLMLADYDQDVVGIASQPFAVLWPKGTDGGRGHVPDFFVRLRDGGGRVVDVRHRDHLEAGSCQFALTRALCDEAGWEYEVFSGIPEPRSSNLRWLSGYRFQRYAPAGTVVPVILEAIGSGVSVSAAVRRASRMLELEPSVVQAYLLHLAFVGILEVGVDEPLSMDAWIAPAQKVLPMPSMAAAL</sequence>
<evidence type="ECO:0000313" key="2">
    <source>
        <dbReference type="Proteomes" id="UP001549207"/>
    </source>
</evidence>
<gene>
    <name evidence="1" type="ORF">ABIC98_004105</name>
</gene>
<comment type="caution">
    <text evidence="1">The sequence shown here is derived from an EMBL/GenBank/DDBJ whole genome shotgun (WGS) entry which is preliminary data.</text>
</comment>
<evidence type="ECO:0000313" key="1">
    <source>
        <dbReference type="EMBL" id="MET3774429.1"/>
    </source>
</evidence>
<accession>A0ACC6TKZ3</accession>
<dbReference type="Proteomes" id="UP001549207">
    <property type="component" value="Unassembled WGS sequence"/>
</dbReference>
<name>A0ACC6TKZ3_9MICC</name>
<keyword evidence="2" id="KW-1185">Reference proteome</keyword>
<proteinExistence type="predicted"/>
<protein>
    <submittedName>
        <fullName evidence="1">Uncharacterized protein</fullName>
    </submittedName>
</protein>
<dbReference type="EMBL" id="JBEPNJ010000034">
    <property type="protein sequence ID" value="MET3774429.1"/>
    <property type="molecule type" value="Genomic_DNA"/>
</dbReference>
<reference evidence="1" key="1">
    <citation type="submission" date="2024-06" db="EMBL/GenBank/DDBJ databases">
        <title>Genomic Encyclopedia of Type Strains, Phase IV (KMG-IV): sequencing the most valuable type-strain genomes for metagenomic binning, comparative biology and taxonomic classification.</title>
        <authorList>
            <person name="Goeker M."/>
        </authorList>
    </citation>
    <scope>NUCLEOTIDE SEQUENCE</scope>
    <source>
        <strain evidence="1">SJCon</strain>
    </source>
</reference>